<dbReference type="AlphaFoldDB" id="A0A9X0A8H7"/>
<feature type="chain" id="PRO_5040932607" evidence="1">
    <location>
        <begin position="25"/>
        <end position="96"/>
    </location>
</feature>
<sequence>MAVKVLVMLLVMSVVLEFSGVCNGQYQCIFTACKREELEDPKVSLPESADLDVPLNEYRRNKLSNLQLGGIRRTSLNLGDLLLNKRNRFDDAEEED</sequence>
<keyword evidence="1" id="KW-0732">Signal</keyword>
<gene>
    <name evidence="2" type="ORF">OS493_006503</name>
</gene>
<evidence type="ECO:0000313" key="2">
    <source>
        <dbReference type="EMBL" id="KAJ7393519.1"/>
    </source>
</evidence>
<protein>
    <submittedName>
        <fullName evidence="2">Uncharacterized protein</fullName>
    </submittedName>
</protein>
<feature type="signal peptide" evidence="1">
    <location>
        <begin position="1"/>
        <end position="24"/>
    </location>
</feature>
<evidence type="ECO:0000313" key="3">
    <source>
        <dbReference type="Proteomes" id="UP001163046"/>
    </source>
</evidence>
<proteinExistence type="predicted"/>
<organism evidence="2 3">
    <name type="scientific">Desmophyllum pertusum</name>
    <dbReference type="NCBI Taxonomy" id="174260"/>
    <lineage>
        <taxon>Eukaryota</taxon>
        <taxon>Metazoa</taxon>
        <taxon>Cnidaria</taxon>
        <taxon>Anthozoa</taxon>
        <taxon>Hexacorallia</taxon>
        <taxon>Scleractinia</taxon>
        <taxon>Caryophylliina</taxon>
        <taxon>Caryophylliidae</taxon>
        <taxon>Desmophyllum</taxon>
    </lineage>
</organism>
<dbReference type="EMBL" id="MU825398">
    <property type="protein sequence ID" value="KAJ7393519.1"/>
    <property type="molecule type" value="Genomic_DNA"/>
</dbReference>
<name>A0A9X0A8H7_9CNID</name>
<comment type="caution">
    <text evidence="2">The sequence shown here is derived from an EMBL/GenBank/DDBJ whole genome shotgun (WGS) entry which is preliminary data.</text>
</comment>
<keyword evidence="3" id="KW-1185">Reference proteome</keyword>
<dbReference type="PROSITE" id="PS51257">
    <property type="entry name" value="PROKAR_LIPOPROTEIN"/>
    <property type="match status" value="1"/>
</dbReference>
<dbReference type="Proteomes" id="UP001163046">
    <property type="component" value="Unassembled WGS sequence"/>
</dbReference>
<reference evidence="2" key="1">
    <citation type="submission" date="2023-01" db="EMBL/GenBank/DDBJ databases">
        <title>Genome assembly of the deep-sea coral Lophelia pertusa.</title>
        <authorList>
            <person name="Herrera S."/>
            <person name="Cordes E."/>
        </authorList>
    </citation>
    <scope>NUCLEOTIDE SEQUENCE</scope>
    <source>
        <strain evidence="2">USNM1676648</strain>
        <tissue evidence="2">Polyp</tissue>
    </source>
</reference>
<accession>A0A9X0A8H7</accession>
<evidence type="ECO:0000256" key="1">
    <source>
        <dbReference type="SAM" id="SignalP"/>
    </source>
</evidence>